<dbReference type="Pfam" id="PF04124">
    <property type="entry name" value="Dor1"/>
    <property type="match status" value="1"/>
</dbReference>
<comment type="similarity">
    <text evidence="2">Belongs to the COG8 family.</text>
</comment>
<keyword evidence="6" id="KW-0333">Golgi apparatus</keyword>
<dbReference type="GO" id="GO:0015031">
    <property type="term" value="P:protein transport"/>
    <property type="evidence" value="ECO:0007669"/>
    <property type="project" value="UniProtKB-KW"/>
</dbReference>
<dbReference type="eggNOG" id="KOG2069">
    <property type="taxonomic scope" value="Eukaryota"/>
</dbReference>
<dbReference type="SUPFAM" id="SSF74788">
    <property type="entry name" value="Cullin repeat-like"/>
    <property type="match status" value="1"/>
</dbReference>
<evidence type="ECO:0000256" key="2">
    <source>
        <dbReference type="ARBA" id="ARBA00006419"/>
    </source>
</evidence>
<evidence type="ECO:0000256" key="1">
    <source>
        <dbReference type="ARBA" id="ARBA00004395"/>
    </source>
</evidence>
<evidence type="ECO:0000256" key="5">
    <source>
        <dbReference type="ARBA" id="ARBA00022927"/>
    </source>
</evidence>
<organism evidence="9 10">
    <name type="scientific">Taphrina deformans (strain PYCC 5710 / ATCC 11124 / CBS 356.35 / IMI 108563 / JCM 9778 / NBRC 8474)</name>
    <name type="common">Peach leaf curl fungus</name>
    <name type="synonym">Lalaria deformans</name>
    <dbReference type="NCBI Taxonomy" id="1097556"/>
    <lineage>
        <taxon>Eukaryota</taxon>
        <taxon>Fungi</taxon>
        <taxon>Dikarya</taxon>
        <taxon>Ascomycota</taxon>
        <taxon>Taphrinomycotina</taxon>
        <taxon>Taphrinomycetes</taxon>
        <taxon>Taphrinales</taxon>
        <taxon>Taphrinaceae</taxon>
        <taxon>Taphrina</taxon>
    </lineage>
</organism>
<proteinExistence type="inferred from homology"/>
<dbReference type="AlphaFoldDB" id="R4XHN8"/>
<evidence type="ECO:0000256" key="6">
    <source>
        <dbReference type="ARBA" id="ARBA00023034"/>
    </source>
</evidence>
<dbReference type="OrthoDB" id="1661054at2759"/>
<evidence type="ECO:0000313" key="10">
    <source>
        <dbReference type="Proteomes" id="UP000013776"/>
    </source>
</evidence>
<keyword evidence="5" id="KW-0653">Protein transport</keyword>
<sequence length="334" mass="37353">MSLDEDFCHVSVVQINTQTTTLRAESESVNKSLTALALRESDSLTSSTAGVLDPLTDVITTVTSLEAQIPAIDQVATFNPAKLQQIAQSRKHAALLNRNEGRLQELLDIPDLIKTCVYNGHYTEASDLALYLSRVQARHPESGLLKSVVKEADAYLEQMALQLLALLNTPLKLAMALKVIGFLRRTGSFEEEELRFLFLKGRYDALIESYATIAELKTSPEKYVFAIITQYTSIFPANESVQAQDKGTEAFEHSLLPYFSQRVIVDLQQVIKEYVPQIESQTTKNTLLTQMLYTSQSLARLGCEFINLVIEHFGDASAWSEIVVNQRQMATRLE</sequence>
<dbReference type="VEuPathDB" id="FungiDB:TAPDE_002686"/>
<protein>
    <recommendedName>
        <fullName evidence="3">Conserved oligomeric Golgi complex subunit 8</fullName>
    </recommendedName>
    <alternativeName>
        <fullName evidence="8">Component of oligomeric Golgi complex 8</fullName>
    </alternativeName>
</protein>
<dbReference type="InterPro" id="IPR007255">
    <property type="entry name" value="COG8"/>
</dbReference>
<name>R4XHN8_TAPDE</name>
<evidence type="ECO:0000313" key="9">
    <source>
        <dbReference type="EMBL" id="CCG82932.1"/>
    </source>
</evidence>
<comment type="subcellular location">
    <subcellularLocation>
        <location evidence="1">Golgi apparatus membrane</location>
        <topology evidence="1">Peripheral membrane protein</topology>
    </subcellularLocation>
</comment>
<evidence type="ECO:0000256" key="7">
    <source>
        <dbReference type="ARBA" id="ARBA00023136"/>
    </source>
</evidence>
<dbReference type="GO" id="GO:0006891">
    <property type="term" value="P:intra-Golgi vesicle-mediated transport"/>
    <property type="evidence" value="ECO:0007669"/>
    <property type="project" value="TreeGrafter"/>
</dbReference>
<dbReference type="PANTHER" id="PTHR21311">
    <property type="entry name" value="CONSERVED OLIGOMERIC GOLGI COMPLEX COMPONENT 8"/>
    <property type="match status" value="1"/>
</dbReference>
<dbReference type="PANTHER" id="PTHR21311:SF0">
    <property type="entry name" value="CONSERVED OLIGOMERIC GOLGI COMPLEX SUBUNIT 8"/>
    <property type="match status" value="1"/>
</dbReference>
<dbReference type="InterPro" id="IPR016159">
    <property type="entry name" value="Cullin_repeat-like_dom_sf"/>
</dbReference>
<keyword evidence="10" id="KW-1185">Reference proteome</keyword>
<evidence type="ECO:0000256" key="3">
    <source>
        <dbReference type="ARBA" id="ARBA00020983"/>
    </source>
</evidence>
<gene>
    <name evidence="9" type="ORF">TAPDE_002686</name>
</gene>
<dbReference type="GO" id="GO:0000139">
    <property type="term" value="C:Golgi membrane"/>
    <property type="evidence" value="ECO:0007669"/>
    <property type="project" value="UniProtKB-SubCell"/>
</dbReference>
<reference evidence="9 10" key="1">
    <citation type="journal article" date="2013" name="MBio">
        <title>Genome sequencing of the plant pathogen Taphrina deformans, the causal agent of peach leaf curl.</title>
        <authorList>
            <person name="Cisse O.H."/>
            <person name="Almeida J.M.G.C.F."/>
            <person name="Fonseca A."/>
            <person name="Kumar A.A."/>
            <person name="Salojaervi J."/>
            <person name="Overmyer K."/>
            <person name="Hauser P.M."/>
            <person name="Pagni M."/>
        </authorList>
    </citation>
    <scope>NUCLEOTIDE SEQUENCE [LARGE SCALE GENOMIC DNA]</scope>
    <source>
        <strain evidence="10">PYCC 5710 / ATCC 11124 / CBS 356.35 / IMI 108563 / JCM 9778 / NBRC 8474</strain>
    </source>
</reference>
<dbReference type="STRING" id="1097556.R4XHN8"/>
<keyword evidence="4" id="KW-0813">Transport</keyword>
<dbReference type="GO" id="GO:0017119">
    <property type="term" value="C:Golgi transport complex"/>
    <property type="evidence" value="ECO:0007669"/>
    <property type="project" value="InterPro"/>
</dbReference>
<dbReference type="Proteomes" id="UP000013776">
    <property type="component" value="Unassembled WGS sequence"/>
</dbReference>
<dbReference type="EMBL" id="CAHR02000110">
    <property type="protein sequence ID" value="CCG82932.1"/>
    <property type="molecule type" value="Genomic_DNA"/>
</dbReference>
<accession>R4XHN8</accession>
<evidence type="ECO:0000256" key="8">
    <source>
        <dbReference type="ARBA" id="ARBA00031347"/>
    </source>
</evidence>
<comment type="caution">
    <text evidence="9">The sequence shown here is derived from an EMBL/GenBank/DDBJ whole genome shotgun (WGS) entry which is preliminary data.</text>
</comment>
<evidence type="ECO:0000256" key="4">
    <source>
        <dbReference type="ARBA" id="ARBA00022448"/>
    </source>
</evidence>
<keyword evidence="7" id="KW-0472">Membrane</keyword>